<feature type="disulfide bond" evidence="9">
    <location>
        <begin position="76"/>
        <end position="185"/>
    </location>
</feature>
<dbReference type="SUPFAM" id="SSF50242">
    <property type="entry name" value="TIMP-like"/>
    <property type="match status" value="1"/>
</dbReference>
<evidence type="ECO:0000256" key="4">
    <source>
        <dbReference type="ARBA" id="ARBA00022608"/>
    </source>
</evidence>
<organism evidence="11 12">
    <name type="scientific">Mytilus galloprovincialis</name>
    <name type="common">Mediterranean mussel</name>
    <dbReference type="NCBI Taxonomy" id="29158"/>
    <lineage>
        <taxon>Eukaryota</taxon>
        <taxon>Metazoa</taxon>
        <taxon>Spiralia</taxon>
        <taxon>Lophotrochozoa</taxon>
        <taxon>Mollusca</taxon>
        <taxon>Bivalvia</taxon>
        <taxon>Autobranchia</taxon>
        <taxon>Pteriomorphia</taxon>
        <taxon>Mytilida</taxon>
        <taxon>Mytiloidea</taxon>
        <taxon>Mytilidae</taxon>
        <taxon>Mytilinae</taxon>
        <taxon>Mytilus</taxon>
    </lineage>
</organism>
<sequence>MRTEKGSHLHHPKLIIVCILNNPSLHHRITCILFITSEIRRQKMAAVNILVAALLFHAVQYGDCMCELRHPQQQYCESDFVVLAGILDKDVIYHKEGFPMAIHYIVNIKKVFKAGPEYENATKTMIISSTSGSGVGELEMDVNYVITGTIMDDNLYTSICEWVKPYHNLTKAQKNGLRFKYDSGCQCEFSFCREGQCGQLDSNNTCEWEFGIMFDCYHDDGICFHNGEECVWRETRKFRQCENNIYLGDQKFTNEVIPDPM</sequence>
<gene>
    <name evidence="11" type="ORF">MGAL_10B012541</name>
</gene>
<accession>A0A8B6G726</accession>
<name>A0A8B6G726_MYTGA</name>
<evidence type="ECO:0000256" key="1">
    <source>
        <dbReference type="ARBA" id="ARBA00004613"/>
    </source>
</evidence>
<dbReference type="GO" id="GO:0051045">
    <property type="term" value="P:negative regulation of membrane protein ectodomain proteolysis"/>
    <property type="evidence" value="ECO:0007669"/>
    <property type="project" value="TreeGrafter"/>
</dbReference>
<keyword evidence="12" id="KW-1185">Reference proteome</keyword>
<dbReference type="GO" id="GO:0031012">
    <property type="term" value="C:extracellular matrix"/>
    <property type="evidence" value="ECO:0007669"/>
    <property type="project" value="TreeGrafter"/>
</dbReference>
<proteinExistence type="inferred from homology"/>
<keyword evidence="5" id="KW-0646">Protease inhibitor</keyword>
<evidence type="ECO:0000313" key="11">
    <source>
        <dbReference type="EMBL" id="VDI59637.1"/>
    </source>
</evidence>
<comment type="similarity">
    <text evidence="2">Belongs to the protease inhibitor I35 (TIMP) family.</text>
</comment>
<evidence type="ECO:0000256" key="8">
    <source>
        <dbReference type="PIRSR" id="PIRSR601820-1"/>
    </source>
</evidence>
<keyword evidence="7" id="KW-0481">Metalloenzyme inhibitor</keyword>
<dbReference type="InterPro" id="IPR001820">
    <property type="entry name" value="TIMP"/>
</dbReference>
<dbReference type="EMBL" id="UYJE01007960">
    <property type="protein sequence ID" value="VDI59637.1"/>
    <property type="molecule type" value="Genomic_DNA"/>
</dbReference>
<keyword evidence="6 9" id="KW-1015">Disulfide bond</keyword>
<protein>
    <submittedName>
        <fullName evidence="11">Metalloproteinase inhibitor 3</fullName>
    </submittedName>
</protein>
<keyword evidence="8" id="KW-0862">Zinc</keyword>
<dbReference type="OrthoDB" id="6049783at2759"/>
<evidence type="ECO:0000256" key="9">
    <source>
        <dbReference type="PIRSR" id="PIRSR601820-3"/>
    </source>
</evidence>
<dbReference type="Gene3D" id="2.40.50.120">
    <property type="match status" value="1"/>
</dbReference>
<evidence type="ECO:0000256" key="3">
    <source>
        <dbReference type="ARBA" id="ARBA00022525"/>
    </source>
</evidence>
<evidence type="ECO:0000256" key="7">
    <source>
        <dbReference type="ARBA" id="ARBA00023215"/>
    </source>
</evidence>
<dbReference type="GO" id="GO:0008191">
    <property type="term" value="F:metalloendopeptidase inhibitor activity"/>
    <property type="evidence" value="ECO:0007669"/>
    <property type="project" value="InterPro"/>
</dbReference>
<keyword evidence="4" id="KW-0483">Metalloprotease inhibitor</keyword>
<dbReference type="InterPro" id="IPR027465">
    <property type="entry name" value="TIMP_C"/>
</dbReference>
<dbReference type="Gene3D" id="3.90.370.10">
    <property type="entry name" value="Tissue inhibitor of metalloproteinase-1. Chain B, domain 1"/>
    <property type="match status" value="1"/>
</dbReference>
<dbReference type="GO" id="GO:0002020">
    <property type="term" value="F:protease binding"/>
    <property type="evidence" value="ECO:0007669"/>
    <property type="project" value="TreeGrafter"/>
</dbReference>
<dbReference type="InterPro" id="IPR008993">
    <property type="entry name" value="TIMP-like_OB-fold"/>
</dbReference>
<evidence type="ECO:0000256" key="2">
    <source>
        <dbReference type="ARBA" id="ARBA00011027"/>
    </source>
</evidence>
<feature type="disulfide bond" evidence="9">
    <location>
        <begin position="192"/>
        <end position="197"/>
    </location>
</feature>
<dbReference type="PANTHER" id="PTHR11844">
    <property type="entry name" value="METALLOPROTEASE INHIBITOR"/>
    <property type="match status" value="1"/>
</dbReference>
<dbReference type="PROSITE" id="PS50189">
    <property type="entry name" value="NTR"/>
    <property type="match status" value="1"/>
</dbReference>
<feature type="domain" description="NTR" evidence="10">
    <location>
        <begin position="64"/>
        <end position="185"/>
    </location>
</feature>
<keyword evidence="8" id="KW-0479">Metal-binding</keyword>
<evidence type="ECO:0000256" key="6">
    <source>
        <dbReference type="ARBA" id="ARBA00023157"/>
    </source>
</evidence>
<feature type="disulfide bond" evidence="9">
    <location>
        <begin position="66"/>
        <end position="160"/>
    </location>
</feature>
<dbReference type="SMART" id="SM00206">
    <property type="entry name" value="NTR"/>
    <property type="match status" value="1"/>
</dbReference>
<dbReference type="InterPro" id="IPR001134">
    <property type="entry name" value="Netrin_domain"/>
</dbReference>
<feature type="binding site" evidence="8">
    <location>
        <position position="64"/>
    </location>
    <ligand>
        <name>Zn(2+)</name>
        <dbReference type="ChEBI" id="CHEBI:29105"/>
        <note>ligand shared with metalloproteinase partner</note>
    </ligand>
</feature>
<evidence type="ECO:0000313" key="12">
    <source>
        <dbReference type="Proteomes" id="UP000596742"/>
    </source>
</evidence>
<dbReference type="AlphaFoldDB" id="A0A8B6G726"/>
<reference evidence="11" key="1">
    <citation type="submission" date="2018-11" db="EMBL/GenBank/DDBJ databases">
        <authorList>
            <person name="Alioto T."/>
            <person name="Alioto T."/>
        </authorList>
    </citation>
    <scope>NUCLEOTIDE SEQUENCE</scope>
</reference>
<comment type="subcellular location">
    <subcellularLocation>
        <location evidence="1">Secreted</location>
    </subcellularLocation>
</comment>
<evidence type="ECO:0000259" key="10">
    <source>
        <dbReference type="PROSITE" id="PS50189"/>
    </source>
</evidence>
<keyword evidence="3" id="KW-0964">Secreted</keyword>
<comment type="caution">
    <text evidence="11">The sequence shown here is derived from an EMBL/GenBank/DDBJ whole genome shotgun (WGS) entry which is preliminary data.</text>
</comment>
<dbReference type="Proteomes" id="UP000596742">
    <property type="component" value="Unassembled WGS sequence"/>
</dbReference>
<dbReference type="PANTHER" id="PTHR11844:SF33">
    <property type="entry name" value="TISSUE INHIBITOR OF METALLOPROTEINASE"/>
    <property type="match status" value="1"/>
</dbReference>
<evidence type="ECO:0000256" key="5">
    <source>
        <dbReference type="ARBA" id="ARBA00022690"/>
    </source>
</evidence>
<dbReference type="GO" id="GO:0046872">
    <property type="term" value="F:metal ion binding"/>
    <property type="evidence" value="ECO:0007669"/>
    <property type="project" value="UniProtKB-KW"/>
</dbReference>
<dbReference type="Pfam" id="PF00965">
    <property type="entry name" value="TIMP"/>
    <property type="match status" value="1"/>
</dbReference>
<dbReference type="GO" id="GO:0005615">
    <property type="term" value="C:extracellular space"/>
    <property type="evidence" value="ECO:0007669"/>
    <property type="project" value="TreeGrafter"/>
</dbReference>